<sequence length="327" mass="36266">MSDRFSTELERRGIALPPRRIDTLQLNITRRCNQACRHCHVDASPARTEMLSAEGIAACLDVLERHPQIGTLDLTGGAPELHPQFVTLVERARALGRRVIVRHNLTVQFDGDPATKQPMDHLPAFFARQRVEVVSSLPYYQPYFTDAQRGSGVFAKSIEALKRLNAVGYGIPGSGLVLNLVYNPVGPYLPAPQASLEADYRKALAQQFGVYFNALFTITNMPIHRFRLHLEKSGQYAAYMDKLLAAFNPAAAENVMCRDLISVDHQGRLYDCDFNQQLGLYLQREDGSAETIFDFDAERLLRRRIRLGDHCLGCSAGAGSSCGGATA</sequence>
<keyword evidence="4" id="KW-0408">Iron</keyword>
<evidence type="ECO:0000259" key="6">
    <source>
        <dbReference type="Pfam" id="PF04055"/>
    </source>
</evidence>
<dbReference type="RefSeq" id="WP_352886525.1">
    <property type="nucleotide sequence ID" value="NZ_JBEPIJ010000001.1"/>
</dbReference>
<dbReference type="SFLD" id="SFLDG01067">
    <property type="entry name" value="SPASM/twitch_domain_containing"/>
    <property type="match status" value="1"/>
</dbReference>
<dbReference type="NCBIfam" id="TIGR04167">
    <property type="entry name" value="rSAM_SeCys"/>
    <property type="match status" value="1"/>
</dbReference>
<keyword evidence="3" id="KW-0479">Metal-binding</keyword>
<proteinExistence type="predicted"/>
<accession>A0ABV2A5N2</accession>
<reference evidence="8 9" key="1">
    <citation type="submission" date="2024-06" db="EMBL/GenBank/DDBJ databases">
        <authorList>
            <person name="Li Z."/>
            <person name="Jiang Y."/>
        </authorList>
    </citation>
    <scope>NUCLEOTIDE SEQUENCE [LARGE SCALE GENOMIC DNA]</scope>
    <source>
        <strain evidence="8 9">HSW-8</strain>
    </source>
</reference>
<dbReference type="PANTHER" id="PTHR43728">
    <property type="entry name" value="SLR0304 PROTEIN"/>
    <property type="match status" value="1"/>
</dbReference>
<dbReference type="SFLD" id="SFLDS00029">
    <property type="entry name" value="Radical_SAM"/>
    <property type="match status" value="1"/>
</dbReference>
<name>A0ABV2A5N2_9GAMM</name>
<dbReference type="Gene3D" id="3.20.20.70">
    <property type="entry name" value="Aldolase class I"/>
    <property type="match status" value="1"/>
</dbReference>
<dbReference type="InterPro" id="IPR026351">
    <property type="entry name" value="rSAM_ArsS-like"/>
</dbReference>
<comment type="cofactor">
    <cofactor evidence="1">
        <name>[4Fe-4S] cluster</name>
        <dbReference type="ChEBI" id="CHEBI:49883"/>
    </cofactor>
</comment>
<dbReference type="Pfam" id="PF12345">
    <property type="entry name" value="DUF3641"/>
    <property type="match status" value="1"/>
</dbReference>
<dbReference type="PANTHER" id="PTHR43728:SF1">
    <property type="entry name" value="FE-S OXIDOREDUCTASE"/>
    <property type="match status" value="1"/>
</dbReference>
<feature type="domain" description="Radical SAM core" evidence="6">
    <location>
        <begin position="26"/>
        <end position="169"/>
    </location>
</feature>
<evidence type="ECO:0000256" key="5">
    <source>
        <dbReference type="ARBA" id="ARBA00023014"/>
    </source>
</evidence>
<dbReference type="CDD" id="cd01335">
    <property type="entry name" value="Radical_SAM"/>
    <property type="match status" value="1"/>
</dbReference>
<dbReference type="EMBL" id="JBEPIJ010000001">
    <property type="protein sequence ID" value="MES0872570.1"/>
    <property type="molecule type" value="Genomic_DNA"/>
</dbReference>
<evidence type="ECO:0000256" key="2">
    <source>
        <dbReference type="ARBA" id="ARBA00022691"/>
    </source>
</evidence>
<dbReference type="InterPro" id="IPR013785">
    <property type="entry name" value="Aldolase_TIM"/>
</dbReference>
<organism evidence="8 9">
    <name type="scientific">Sinimarinibacterium thermocellulolyticum</name>
    <dbReference type="NCBI Taxonomy" id="3170016"/>
    <lineage>
        <taxon>Bacteria</taxon>
        <taxon>Pseudomonadati</taxon>
        <taxon>Pseudomonadota</taxon>
        <taxon>Gammaproteobacteria</taxon>
        <taxon>Nevskiales</taxon>
        <taxon>Nevskiaceae</taxon>
        <taxon>Sinimarinibacterium</taxon>
    </lineage>
</organism>
<dbReference type="InterPro" id="IPR058240">
    <property type="entry name" value="rSAM_sf"/>
</dbReference>
<keyword evidence="9" id="KW-1185">Reference proteome</keyword>
<evidence type="ECO:0000256" key="4">
    <source>
        <dbReference type="ARBA" id="ARBA00023004"/>
    </source>
</evidence>
<evidence type="ECO:0000256" key="3">
    <source>
        <dbReference type="ARBA" id="ARBA00022723"/>
    </source>
</evidence>
<keyword evidence="2" id="KW-0949">S-adenosyl-L-methionine</keyword>
<dbReference type="SUPFAM" id="SSF102114">
    <property type="entry name" value="Radical SAM enzymes"/>
    <property type="match status" value="1"/>
</dbReference>
<dbReference type="Pfam" id="PF04055">
    <property type="entry name" value="Radical_SAM"/>
    <property type="match status" value="1"/>
</dbReference>
<feature type="domain" description="Arsenosugar biosynthesis radical SAM protein ArsS-like C-terminal" evidence="7">
    <location>
        <begin position="189"/>
        <end position="325"/>
    </location>
</feature>
<evidence type="ECO:0000313" key="9">
    <source>
        <dbReference type="Proteomes" id="UP001465331"/>
    </source>
</evidence>
<comment type="caution">
    <text evidence="8">The sequence shown here is derived from an EMBL/GenBank/DDBJ whole genome shotgun (WGS) entry which is preliminary data.</text>
</comment>
<dbReference type="InterPro" id="IPR007197">
    <property type="entry name" value="rSAM"/>
</dbReference>
<gene>
    <name evidence="8" type="primary">arsS</name>
    <name evidence="8" type="ORF">ABSH63_00890</name>
</gene>
<protein>
    <submittedName>
        <fullName evidence="8">Arsenosugar biosynthesis radical SAM (Seleno)protein ArsS</fullName>
    </submittedName>
</protein>
<dbReference type="Proteomes" id="UP001465331">
    <property type="component" value="Unassembled WGS sequence"/>
</dbReference>
<evidence type="ECO:0000259" key="7">
    <source>
        <dbReference type="Pfam" id="PF12345"/>
    </source>
</evidence>
<dbReference type="InterPro" id="IPR024521">
    <property type="entry name" value="ArsS-like_C"/>
</dbReference>
<evidence type="ECO:0000313" key="8">
    <source>
        <dbReference type="EMBL" id="MES0872570.1"/>
    </source>
</evidence>
<evidence type="ECO:0000256" key="1">
    <source>
        <dbReference type="ARBA" id="ARBA00001966"/>
    </source>
</evidence>
<keyword evidence="5" id="KW-0411">Iron-sulfur</keyword>